<name>A0A1A6HLY4_NEOLE</name>
<feature type="compositionally biased region" description="Polar residues" evidence="1">
    <location>
        <begin position="76"/>
        <end position="86"/>
    </location>
</feature>
<reference evidence="2 3" key="1">
    <citation type="submission" date="2016-06" db="EMBL/GenBank/DDBJ databases">
        <title>The Draft Genome Sequence and Annotation of the Desert Woodrat Neotoma lepida.</title>
        <authorList>
            <person name="Campbell M."/>
            <person name="Oakeson K.F."/>
            <person name="Yandell M."/>
            <person name="Halpert J.R."/>
            <person name="Dearing D."/>
        </authorList>
    </citation>
    <scope>NUCLEOTIDE SEQUENCE [LARGE SCALE GENOMIC DNA]</scope>
    <source>
        <strain evidence="2">417</strain>
        <tissue evidence="2">Liver</tissue>
    </source>
</reference>
<dbReference type="EMBL" id="LZPO01027394">
    <property type="protein sequence ID" value="OBS78707.1"/>
    <property type="molecule type" value="Genomic_DNA"/>
</dbReference>
<organism evidence="2 3">
    <name type="scientific">Neotoma lepida</name>
    <name type="common">Desert woodrat</name>
    <dbReference type="NCBI Taxonomy" id="56216"/>
    <lineage>
        <taxon>Eukaryota</taxon>
        <taxon>Metazoa</taxon>
        <taxon>Chordata</taxon>
        <taxon>Craniata</taxon>
        <taxon>Vertebrata</taxon>
        <taxon>Euteleostomi</taxon>
        <taxon>Mammalia</taxon>
        <taxon>Eutheria</taxon>
        <taxon>Euarchontoglires</taxon>
        <taxon>Glires</taxon>
        <taxon>Rodentia</taxon>
        <taxon>Myomorpha</taxon>
        <taxon>Muroidea</taxon>
        <taxon>Cricetidae</taxon>
        <taxon>Neotominae</taxon>
        <taxon>Neotoma</taxon>
    </lineage>
</organism>
<feature type="non-terminal residue" evidence="2">
    <location>
        <position position="110"/>
    </location>
</feature>
<dbReference type="Proteomes" id="UP000092124">
    <property type="component" value="Unassembled WGS sequence"/>
</dbReference>
<feature type="compositionally biased region" description="Low complexity" evidence="1">
    <location>
        <begin position="1"/>
        <end position="11"/>
    </location>
</feature>
<proteinExistence type="predicted"/>
<protein>
    <submittedName>
        <fullName evidence="2">Uncharacterized protein</fullName>
    </submittedName>
</protein>
<comment type="caution">
    <text evidence="2">The sequence shown here is derived from an EMBL/GenBank/DDBJ whole genome shotgun (WGS) entry which is preliminary data.</text>
</comment>
<feature type="compositionally biased region" description="Polar residues" evidence="1">
    <location>
        <begin position="46"/>
        <end position="64"/>
    </location>
</feature>
<accession>A0A1A6HLY4</accession>
<gene>
    <name evidence="2" type="ORF">A6R68_18910</name>
</gene>
<dbReference type="AlphaFoldDB" id="A0A1A6HLY4"/>
<evidence type="ECO:0000313" key="2">
    <source>
        <dbReference type="EMBL" id="OBS78707.1"/>
    </source>
</evidence>
<evidence type="ECO:0000256" key="1">
    <source>
        <dbReference type="SAM" id="MobiDB-lite"/>
    </source>
</evidence>
<feature type="region of interest" description="Disordered" evidence="1">
    <location>
        <begin position="1"/>
        <end position="110"/>
    </location>
</feature>
<evidence type="ECO:0000313" key="3">
    <source>
        <dbReference type="Proteomes" id="UP000092124"/>
    </source>
</evidence>
<keyword evidence="3" id="KW-1185">Reference proteome</keyword>
<sequence>MTLGPPFCLPLLNPPPPLLPWCRHNRSHRSLSSQALPTPAPPRESISGSASSARLTPDSRTTSPAAVLPNERGPYTQPSRDASTPTSREETEPKRRSGPGILGNVVQRQE</sequence>